<evidence type="ECO:0000256" key="1">
    <source>
        <dbReference type="ARBA" id="ARBA00022614"/>
    </source>
</evidence>
<dbReference type="SUPFAM" id="SSF52058">
    <property type="entry name" value="L domain-like"/>
    <property type="match status" value="1"/>
</dbReference>
<name>A0A9R1C6E7_TRITD</name>
<feature type="domain" description="Disease resistance protein winged helix" evidence="5">
    <location>
        <begin position="495"/>
        <end position="554"/>
    </location>
</feature>
<sequence length="1281" mass="142974">MEAAIGAANGLIGSVLNHLSNEFVEAFVASSQLGLNSEKMKGDLLLTQGLLHEAQRRGVSDNPGLQGLLQKLSAKADQAEDALDELHYFIIQDQLDGTHYAMADLGDDIRGHARHGRHALRHTVGNCFSCFSCSRMKDDDGVAAAVITDKDNPPNAILNPGSDDNDGPVAKLPFDRVAISKKIKSVIEETQSLCNHVSHLLHIIPHHSTTTTITQRHRITGSTIVQDTLYGRRAIFEKNVGDILTTATEQCEPLSVLPIVGPGGIGKTTFTQHLYNDKRVKEHFAVRVWVCVSTDFDELRLSQQILSSIDGSNSPNQTTSLDQLQISIAKGLKSKRFLIVFDDIWECNGEGWRKLLAPFMKGEAKGNMVLVTTRFPTISEMVKTANTITLQGLEFDEFFTFFKSLIFEGNKLEYYQEDFDDLAKDIANKLKGSPLAAKTVGRLLRKEFSREHWMGVLHNNEWQKQKNSDDIMPSLRISYDHLPFHLKKCFSFFALFPEDYWFRSLDITYFWIALGVIEKDENYIEEFVGNGFLVKEVDHNKETYYVIHDLLHELSRSVSSPECLNICSSGFKAGDIPQTVRHLSITMEDRFEGNFRVEMIKLRAKIDIRNLRVLMIFEAHGNTIDGVLKDIFKEIAGLRVLLIVTESINALPLNLSKLIHLRYLRVANKLHNAVTWSYLIDDEVILPTALSGFYHLKFLDLRSLYPSEKIPKDFNRLINLCFFNVDYELHSNVPGVGKMKCLQELKDFRVKKESVGFELAELGELTELGGELTIHNLEKVVTKEEAIEAKLVCKRNLTKLGLVWGTDHKHNTESDVLDALQPHRNLGALSIINHGGITGPSWLCGENSLKRLGSLHLEGVSWGTLPPFGQLLHLTSLTLISISVLYEISPDFGGITDKSFVHLRNIFLQDLPGFVKWVGGANAHSFSRLECISCQDCPNLCAVPFLDLSVSYTSLSKFYIDGCLELSLPPMPHSSTLTLCRLSLTSSKLDYSAEEMVIDGYSGELAFHNLHKSLTKLDVNRCNITWHGLHDLTSLESVRVRDCPNFFLWPIQSVNTHNPFPASLKTLMIKGESGLESKALLSNLTCLTDLRLVDCDNLTVDGFNPLITVNLDTLVVYNTDKCLGRSISADLFSELAGARTNLSLPAGSFRLQTLAIDCISAVLVAPVCSLLADTLHSLSIMHDQRAESFTGEEDGALQLLTSLVFINVINCPNLPSLPQWLYSLPSLRKIHVGYCPEIRSLPKGPFPTSLNTLHVKGCSPEVQEQIKKLKGTIPGVRVDDC</sequence>
<dbReference type="GO" id="GO:0006952">
    <property type="term" value="P:defense response"/>
    <property type="evidence" value="ECO:0007669"/>
    <property type="project" value="UniProtKB-KW"/>
</dbReference>
<dbReference type="Gene3D" id="1.10.10.10">
    <property type="entry name" value="Winged helix-like DNA-binding domain superfamily/Winged helix DNA-binding domain"/>
    <property type="match status" value="1"/>
</dbReference>
<gene>
    <name evidence="7" type="ORF">TRITD_7Bv1G230280</name>
</gene>
<dbReference type="GO" id="GO:0043531">
    <property type="term" value="F:ADP binding"/>
    <property type="evidence" value="ECO:0007669"/>
    <property type="project" value="InterPro"/>
</dbReference>
<dbReference type="InterPro" id="IPR036388">
    <property type="entry name" value="WH-like_DNA-bd_sf"/>
</dbReference>
<organism evidence="7 8">
    <name type="scientific">Triticum turgidum subsp. durum</name>
    <name type="common">Durum wheat</name>
    <name type="synonym">Triticum durum</name>
    <dbReference type="NCBI Taxonomy" id="4567"/>
    <lineage>
        <taxon>Eukaryota</taxon>
        <taxon>Viridiplantae</taxon>
        <taxon>Streptophyta</taxon>
        <taxon>Embryophyta</taxon>
        <taxon>Tracheophyta</taxon>
        <taxon>Spermatophyta</taxon>
        <taxon>Magnoliopsida</taxon>
        <taxon>Liliopsida</taxon>
        <taxon>Poales</taxon>
        <taxon>Poaceae</taxon>
        <taxon>BOP clade</taxon>
        <taxon>Pooideae</taxon>
        <taxon>Triticodae</taxon>
        <taxon>Triticeae</taxon>
        <taxon>Triticinae</taxon>
        <taxon>Triticum</taxon>
    </lineage>
</organism>
<keyword evidence="2" id="KW-0677">Repeat</keyword>
<dbReference type="Gramene" id="TRITD7Bv1G230280.1">
    <property type="protein sequence ID" value="TRITD7Bv1G230280.1"/>
    <property type="gene ID" value="TRITD7Bv1G230280"/>
</dbReference>
<keyword evidence="8" id="KW-1185">Reference proteome</keyword>
<dbReference type="InterPro" id="IPR042197">
    <property type="entry name" value="Apaf_helical"/>
</dbReference>
<dbReference type="Gene3D" id="3.80.10.10">
    <property type="entry name" value="Ribonuclease Inhibitor"/>
    <property type="match status" value="3"/>
</dbReference>
<dbReference type="InterPro" id="IPR002182">
    <property type="entry name" value="NB-ARC"/>
</dbReference>
<dbReference type="Proteomes" id="UP000324705">
    <property type="component" value="Chromosome 7B"/>
</dbReference>
<dbReference type="InterPro" id="IPR032675">
    <property type="entry name" value="LRR_dom_sf"/>
</dbReference>
<dbReference type="PRINTS" id="PR00364">
    <property type="entry name" value="DISEASERSIST"/>
</dbReference>
<dbReference type="Pfam" id="PF25019">
    <property type="entry name" value="LRR_R13L1-DRL21"/>
    <property type="match status" value="1"/>
</dbReference>
<keyword evidence="3" id="KW-0611">Plant defense</keyword>
<evidence type="ECO:0000313" key="7">
    <source>
        <dbReference type="EMBL" id="VAI94026.1"/>
    </source>
</evidence>
<dbReference type="Gene3D" id="3.40.50.300">
    <property type="entry name" value="P-loop containing nucleotide triphosphate hydrolases"/>
    <property type="match status" value="1"/>
</dbReference>
<evidence type="ECO:0008006" key="9">
    <source>
        <dbReference type="Google" id="ProtNLM"/>
    </source>
</evidence>
<evidence type="ECO:0000259" key="5">
    <source>
        <dbReference type="Pfam" id="PF23559"/>
    </source>
</evidence>
<dbReference type="SUPFAM" id="SSF52047">
    <property type="entry name" value="RNI-like"/>
    <property type="match status" value="1"/>
</dbReference>
<evidence type="ECO:0000259" key="6">
    <source>
        <dbReference type="Pfam" id="PF25019"/>
    </source>
</evidence>
<dbReference type="InterPro" id="IPR027417">
    <property type="entry name" value="P-loop_NTPase"/>
</dbReference>
<reference evidence="7 8" key="1">
    <citation type="submission" date="2017-09" db="EMBL/GenBank/DDBJ databases">
        <authorList>
            <consortium name="International Durum Wheat Genome Sequencing Consortium (IDWGSC)"/>
            <person name="Milanesi L."/>
        </authorList>
    </citation>
    <scope>NUCLEOTIDE SEQUENCE [LARGE SCALE GENOMIC DNA]</scope>
    <source>
        <strain evidence="8">cv. Svevo</strain>
    </source>
</reference>
<dbReference type="InterPro" id="IPR058922">
    <property type="entry name" value="WHD_DRP"/>
</dbReference>
<feature type="domain" description="NB-ARC" evidence="4">
    <location>
        <begin position="237"/>
        <end position="409"/>
    </location>
</feature>
<keyword evidence="1" id="KW-0433">Leucine-rich repeat</keyword>
<proteinExistence type="predicted"/>
<dbReference type="OMA" id="RTIAANC"/>
<evidence type="ECO:0000256" key="2">
    <source>
        <dbReference type="ARBA" id="ARBA00022737"/>
    </source>
</evidence>
<dbReference type="Pfam" id="PF23559">
    <property type="entry name" value="WHD_DRP"/>
    <property type="match status" value="1"/>
</dbReference>
<accession>A0A9R1C6E7</accession>
<dbReference type="InterPro" id="IPR056789">
    <property type="entry name" value="LRR_R13L1-DRL21"/>
</dbReference>
<dbReference type="Gene3D" id="1.10.8.430">
    <property type="entry name" value="Helical domain of apoptotic protease-activating factors"/>
    <property type="match status" value="1"/>
</dbReference>
<evidence type="ECO:0000259" key="4">
    <source>
        <dbReference type="Pfam" id="PF00931"/>
    </source>
</evidence>
<feature type="domain" description="R13L1/DRL21-like LRR repeat region" evidence="6">
    <location>
        <begin position="759"/>
        <end position="880"/>
    </location>
</feature>
<dbReference type="EMBL" id="LT934124">
    <property type="protein sequence ID" value="VAI94026.1"/>
    <property type="molecule type" value="Genomic_DNA"/>
</dbReference>
<dbReference type="SUPFAM" id="SSF52540">
    <property type="entry name" value="P-loop containing nucleoside triphosphate hydrolases"/>
    <property type="match status" value="1"/>
</dbReference>
<protein>
    <recommendedName>
        <fullName evidence="9">NB-ARC domain-containing protein</fullName>
    </recommendedName>
</protein>
<evidence type="ECO:0000256" key="3">
    <source>
        <dbReference type="ARBA" id="ARBA00022821"/>
    </source>
</evidence>
<evidence type="ECO:0000313" key="8">
    <source>
        <dbReference type="Proteomes" id="UP000324705"/>
    </source>
</evidence>
<dbReference type="PANTHER" id="PTHR36766:SF64">
    <property type="entry name" value="OS12G0206100 PROTEIN"/>
    <property type="match status" value="1"/>
</dbReference>
<dbReference type="PANTHER" id="PTHR36766">
    <property type="entry name" value="PLANT BROAD-SPECTRUM MILDEW RESISTANCE PROTEIN RPW8"/>
    <property type="match status" value="1"/>
</dbReference>
<dbReference type="Pfam" id="PF00931">
    <property type="entry name" value="NB-ARC"/>
    <property type="match status" value="1"/>
</dbReference>